<proteinExistence type="predicted"/>
<evidence type="ECO:0000256" key="5">
    <source>
        <dbReference type="ARBA" id="ARBA00074183"/>
    </source>
</evidence>
<evidence type="ECO:0000313" key="6">
    <source>
        <dbReference type="Ensembl" id="ENSEBUP00000021073.1"/>
    </source>
</evidence>
<dbReference type="InterPro" id="IPR025875">
    <property type="entry name" value="Leu-rich_rpt_4"/>
</dbReference>
<evidence type="ECO:0000313" key="7">
    <source>
        <dbReference type="Proteomes" id="UP000694388"/>
    </source>
</evidence>
<reference evidence="6" key="1">
    <citation type="submission" date="2025-08" db="UniProtKB">
        <authorList>
            <consortium name="Ensembl"/>
        </authorList>
    </citation>
    <scope>IDENTIFICATION</scope>
</reference>
<keyword evidence="2" id="KW-0677">Repeat</keyword>
<dbReference type="Gene3D" id="3.80.10.10">
    <property type="entry name" value="Ribonuclease Inhibitor"/>
    <property type="match status" value="1"/>
</dbReference>
<dbReference type="Pfam" id="PF12799">
    <property type="entry name" value="LRR_4"/>
    <property type="match status" value="1"/>
</dbReference>
<dbReference type="PANTHER" id="PTHR18849">
    <property type="entry name" value="LEUCINE RICH REPEAT PROTEIN"/>
    <property type="match status" value="1"/>
</dbReference>
<dbReference type="PROSITE" id="PS51450">
    <property type="entry name" value="LRR"/>
    <property type="match status" value="2"/>
</dbReference>
<protein>
    <recommendedName>
        <fullName evidence="5">Cilia- and flagella-associated protein 410</fullName>
    </recommendedName>
</protein>
<name>A0A8C4QVE9_EPTBU</name>
<organism evidence="6 7">
    <name type="scientific">Eptatretus burgeri</name>
    <name type="common">Inshore hagfish</name>
    <dbReference type="NCBI Taxonomy" id="7764"/>
    <lineage>
        <taxon>Eukaryota</taxon>
        <taxon>Metazoa</taxon>
        <taxon>Chordata</taxon>
        <taxon>Craniata</taxon>
        <taxon>Vertebrata</taxon>
        <taxon>Cyclostomata</taxon>
        <taxon>Myxini</taxon>
        <taxon>Myxiniformes</taxon>
        <taxon>Myxinidae</taxon>
        <taxon>Eptatretinae</taxon>
        <taxon>Eptatretus</taxon>
    </lineage>
</organism>
<dbReference type="SUPFAM" id="SSF52058">
    <property type="entry name" value="L domain-like"/>
    <property type="match status" value="1"/>
</dbReference>
<reference evidence="6" key="2">
    <citation type="submission" date="2025-09" db="UniProtKB">
        <authorList>
            <consortium name="Ensembl"/>
        </authorList>
    </citation>
    <scope>IDENTIFICATION</scope>
</reference>
<dbReference type="Proteomes" id="UP000694388">
    <property type="component" value="Unplaced"/>
</dbReference>
<dbReference type="GO" id="GO:0097733">
    <property type="term" value="C:photoreceptor cell cilium"/>
    <property type="evidence" value="ECO:0007669"/>
    <property type="project" value="UniProtKB-ARBA"/>
</dbReference>
<comment type="function">
    <text evidence="3">Plays a role in cilia formation and/or maintenance. Plays a role in the regulation of cell morphology and cytoskeletal organization. Involved in DNA damage repair.</text>
</comment>
<dbReference type="GO" id="GO:0007010">
    <property type="term" value="P:cytoskeleton organization"/>
    <property type="evidence" value="ECO:0007669"/>
    <property type="project" value="TreeGrafter"/>
</dbReference>
<evidence type="ECO:0000256" key="4">
    <source>
        <dbReference type="ARBA" id="ARBA00062587"/>
    </source>
</evidence>
<dbReference type="InterPro" id="IPR032675">
    <property type="entry name" value="LRR_dom_sf"/>
</dbReference>
<evidence type="ECO:0000256" key="1">
    <source>
        <dbReference type="ARBA" id="ARBA00022614"/>
    </source>
</evidence>
<dbReference type="PANTHER" id="PTHR18849:SF0">
    <property type="entry name" value="CILIA- AND FLAGELLA-ASSOCIATED PROTEIN 410-RELATED"/>
    <property type="match status" value="1"/>
</dbReference>
<comment type="subunit">
    <text evidence="4">Found in a complex with CFAP410, NEK1 and SPATA7. Interacts with NEK1.</text>
</comment>
<evidence type="ECO:0000256" key="3">
    <source>
        <dbReference type="ARBA" id="ARBA00053373"/>
    </source>
</evidence>
<dbReference type="OMA" id="HCTHTPA"/>
<dbReference type="InterPro" id="IPR001611">
    <property type="entry name" value="Leu-rich_rpt"/>
</dbReference>
<dbReference type="GO" id="GO:0036064">
    <property type="term" value="C:ciliary basal body"/>
    <property type="evidence" value="ECO:0007669"/>
    <property type="project" value="UniProtKB-ARBA"/>
</dbReference>
<keyword evidence="7" id="KW-1185">Reference proteome</keyword>
<dbReference type="AlphaFoldDB" id="A0A8C4QVE9"/>
<dbReference type="GeneTree" id="ENSGT00390000018807"/>
<evidence type="ECO:0000256" key="2">
    <source>
        <dbReference type="ARBA" id="ARBA00022737"/>
    </source>
</evidence>
<accession>A0A8C4QVE9</accession>
<keyword evidence="1" id="KW-0433">Leucine-rich repeat</keyword>
<sequence>MKKLSRHLVLARARAPTLSAVRRLNVWGSDLNDRGANGVCVTNCQGIQRLYQRTSALELHAARGTASCRGHISNEKGTLWSTYLHHVSLVKEIQNLEVLTLSRNSISSLHDLSSCKHLSELYLRSNCITSLSELHFLEALPRLCVLWLAGNPCCGSDPVAYRLSVLRCLPNLQLLDNQSVTEEERLLAQQEGKVIPPASIRASDACESVVEVIEAAVEDPVRFNLAETNMIRKELGLKPLPEEKFACSNSALLFDRTCGSKKSCVLEAVLLLLQELKQEELHIVLRTTEQQLSLLRS</sequence>
<dbReference type="Ensembl" id="ENSEBUT00000021649.1">
    <property type="protein sequence ID" value="ENSEBUP00000021073.1"/>
    <property type="gene ID" value="ENSEBUG00000013020.1"/>
</dbReference>
<dbReference type="FunFam" id="3.80.10.10:FF:000094">
    <property type="entry name" value="protein C21orf2 isoform X1"/>
    <property type="match status" value="1"/>
</dbReference>